<feature type="domain" description="XPG N-terminal" evidence="16">
    <location>
        <begin position="1"/>
        <end position="97"/>
    </location>
</feature>
<dbReference type="CDD" id="cd09857">
    <property type="entry name" value="PIN_EXO1"/>
    <property type="match status" value="1"/>
</dbReference>
<dbReference type="GO" id="GO:0046872">
    <property type="term" value="F:metal ion binding"/>
    <property type="evidence" value="ECO:0007669"/>
    <property type="project" value="UniProtKB-KW"/>
</dbReference>
<evidence type="ECO:0000259" key="15">
    <source>
        <dbReference type="SMART" id="SM00484"/>
    </source>
</evidence>
<comment type="similarity">
    <text evidence="3">Belongs to the XPG/RAD2 endonuclease family. EXO1 subfamily.</text>
</comment>
<evidence type="ECO:0000256" key="5">
    <source>
        <dbReference type="ARBA" id="ARBA00022722"/>
    </source>
</evidence>
<dbReference type="InterPro" id="IPR008918">
    <property type="entry name" value="HhH2"/>
</dbReference>
<dbReference type="PRINTS" id="PR00853">
    <property type="entry name" value="XPGRADSUPER"/>
</dbReference>
<evidence type="ECO:0000256" key="13">
    <source>
        <dbReference type="ARBA" id="ARBA00023242"/>
    </source>
</evidence>
<dbReference type="AlphaFoldDB" id="A0AB40AT88"/>
<evidence type="ECO:0000256" key="4">
    <source>
        <dbReference type="ARBA" id="ARBA00020324"/>
    </source>
</evidence>
<dbReference type="PANTHER" id="PTHR11081:SF65">
    <property type="entry name" value="DNA DAMAGE-INDUCIBLE PROTEIN DIN7-RELATED"/>
    <property type="match status" value="1"/>
</dbReference>
<evidence type="ECO:0000259" key="16">
    <source>
        <dbReference type="SMART" id="SM00485"/>
    </source>
</evidence>
<dbReference type="InterPro" id="IPR006085">
    <property type="entry name" value="XPG_DNA_repair_N"/>
</dbReference>
<keyword evidence="12" id="KW-0234">DNA repair</keyword>
<dbReference type="Gene3D" id="1.10.150.20">
    <property type="entry name" value="5' to 3' exonuclease, C-terminal subdomain"/>
    <property type="match status" value="1"/>
</dbReference>
<evidence type="ECO:0000256" key="2">
    <source>
        <dbReference type="ARBA" id="ARBA00004123"/>
    </source>
</evidence>
<evidence type="ECO:0000313" key="17">
    <source>
        <dbReference type="Proteomes" id="UP001515500"/>
    </source>
</evidence>
<keyword evidence="13" id="KW-0539">Nucleus</keyword>
<evidence type="ECO:0000256" key="10">
    <source>
        <dbReference type="ARBA" id="ARBA00022842"/>
    </source>
</evidence>
<dbReference type="GO" id="GO:0006281">
    <property type="term" value="P:DNA repair"/>
    <property type="evidence" value="ECO:0007669"/>
    <property type="project" value="UniProtKB-KW"/>
</dbReference>
<keyword evidence="9" id="KW-0378">Hydrolase</keyword>
<dbReference type="SUPFAM" id="SSF47807">
    <property type="entry name" value="5' to 3' exonuclease, C-terminal subdomain"/>
    <property type="match status" value="1"/>
</dbReference>
<dbReference type="PANTHER" id="PTHR11081">
    <property type="entry name" value="FLAP ENDONUCLEASE FAMILY MEMBER"/>
    <property type="match status" value="1"/>
</dbReference>
<evidence type="ECO:0000256" key="12">
    <source>
        <dbReference type="ARBA" id="ARBA00023204"/>
    </source>
</evidence>
<evidence type="ECO:0000256" key="8">
    <source>
        <dbReference type="ARBA" id="ARBA00022769"/>
    </source>
</evidence>
<comment type="function">
    <text evidence="14">Putative 5'-&gt;3' double-stranded DNA exonuclease which may also contain a cryptic 3'-&gt;5' double-stranded DNA exonuclease activity. May be involved in DNA mismatch repair (MMR).</text>
</comment>
<evidence type="ECO:0000256" key="3">
    <source>
        <dbReference type="ARBA" id="ARBA00010563"/>
    </source>
</evidence>
<evidence type="ECO:0000256" key="9">
    <source>
        <dbReference type="ARBA" id="ARBA00022801"/>
    </source>
</evidence>
<evidence type="ECO:0000256" key="11">
    <source>
        <dbReference type="ARBA" id="ARBA00022881"/>
    </source>
</evidence>
<comment type="subcellular location">
    <subcellularLocation>
        <location evidence="2">Nucleus</location>
    </subcellularLocation>
</comment>
<dbReference type="Gene3D" id="3.40.50.1010">
    <property type="entry name" value="5'-nuclease"/>
    <property type="match status" value="1"/>
</dbReference>
<keyword evidence="17" id="KW-1185">Reference proteome</keyword>
<feature type="domain" description="XPG-I" evidence="15">
    <location>
        <begin position="140"/>
        <end position="206"/>
    </location>
</feature>
<gene>
    <name evidence="18" type="primary">LOC120254196</name>
</gene>
<dbReference type="FunFam" id="3.40.50.1010:FF:000002">
    <property type="entry name" value="Exonuclease 1, putative"/>
    <property type="match status" value="1"/>
</dbReference>
<dbReference type="InterPro" id="IPR019974">
    <property type="entry name" value="XPG_CS"/>
</dbReference>
<sequence>MGIQGWLPLMKSIMAPITIDEFRGQTIAVDIYSWLHKGAFSCSMEICKGLPTSRHIDYCMYRVNLLCSHGVKPILIFDGGLLSMKIDVETKHARKENLERALEHEANGNSLSAYECFQKAIDISPSIAWELIQVLKKEKVDYLVAPNEADAQMSFMSINKLVDAIITEDSDLIPFGCDRIIFKMDKFGDGVEFRCSMLGKNKDLDFSGFTKNMLLEICIFSGCDYLQSLLGIGLKQAHALVQKFESYKKVKKFSSSIEYLFYFNPDVLVIKQLRCSSITIPPLYEEIFKKTIWAFQHQRVYDPTKEDIMDLSDISHDCALELEFLGSYLLLSRFILTNLTMLPQKLVQGIAKDDIDPLTKMPF</sequence>
<dbReference type="SMART" id="SM00279">
    <property type="entry name" value="HhH2"/>
    <property type="match status" value="1"/>
</dbReference>
<dbReference type="RefSeq" id="XP_039118277.1">
    <property type="nucleotide sequence ID" value="XM_039262343.1"/>
</dbReference>
<keyword evidence="6" id="KW-0479">Metal-binding</keyword>
<evidence type="ECO:0000256" key="1">
    <source>
        <dbReference type="ARBA" id="ARBA00001946"/>
    </source>
</evidence>
<dbReference type="InterPro" id="IPR044752">
    <property type="entry name" value="PIN-like_EXO1"/>
</dbReference>
<dbReference type="FunFam" id="1.10.150.20:FF:000011">
    <property type="entry name" value="exonuclease 1"/>
    <property type="match status" value="1"/>
</dbReference>
<evidence type="ECO:0000256" key="14">
    <source>
        <dbReference type="ARBA" id="ARBA00060210"/>
    </source>
</evidence>
<keyword evidence="10" id="KW-0460">Magnesium</keyword>
<organism evidence="17 18">
    <name type="scientific">Dioscorea cayennensis subsp. rotundata</name>
    <name type="common">White Guinea yam</name>
    <name type="synonym">Dioscorea rotundata</name>
    <dbReference type="NCBI Taxonomy" id="55577"/>
    <lineage>
        <taxon>Eukaryota</taxon>
        <taxon>Viridiplantae</taxon>
        <taxon>Streptophyta</taxon>
        <taxon>Embryophyta</taxon>
        <taxon>Tracheophyta</taxon>
        <taxon>Spermatophyta</taxon>
        <taxon>Magnoliopsida</taxon>
        <taxon>Liliopsida</taxon>
        <taxon>Dioscoreales</taxon>
        <taxon>Dioscoreaceae</taxon>
        <taxon>Dioscorea</taxon>
    </lineage>
</organism>
<evidence type="ECO:0000256" key="7">
    <source>
        <dbReference type="ARBA" id="ARBA00022763"/>
    </source>
</evidence>
<protein>
    <recommendedName>
        <fullName evidence="4">Exonuclease 1</fullName>
    </recommendedName>
</protein>
<keyword evidence="11" id="KW-0267">Excision nuclease</keyword>
<dbReference type="PROSITE" id="PS00841">
    <property type="entry name" value="XPG_1"/>
    <property type="match status" value="1"/>
</dbReference>
<dbReference type="InterPro" id="IPR036279">
    <property type="entry name" value="5-3_exonuclease_C_sf"/>
</dbReference>
<dbReference type="Pfam" id="PF00867">
    <property type="entry name" value="XPG_I"/>
    <property type="match status" value="1"/>
</dbReference>
<dbReference type="InterPro" id="IPR006086">
    <property type="entry name" value="XPG-I_dom"/>
</dbReference>
<dbReference type="InterPro" id="IPR006084">
    <property type="entry name" value="XPG/Rad2"/>
</dbReference>
<dbReference type="GO" id="GO:0005634">
    <property type="term" value="C:nucleus"/>
    <property type="evidence" value="ECO:0007669"/>
    <property type="project" value="UniProtKB-SubCell"/>
</dbReference>
<dbReference type="GeneID" id="120254196"/>
<keyword evidence="7" id="KW-0227">DNA damage</keyword>
<dbReference type="InterPro" id="IPR029060">
    <property type="entry name" value="PIN-like_dom_sf"/>
</dbReference>
<proteinExistence type="inferred from homology"/>
<evidence type="ECO:0000313" key="18">
    <source>
        <dbReference type="RefSeq" id="XP_039118277.1"/>
    </source>
</evidence>
<dbReference type="SMART" id="SM00485">
    <property type="entry name" value="XPGN"/>
    <property type="match status" value="1"/>
</dbReference>
<dbReference type="SUPFAM" id="SSF88723">
    <property type="entry name" value="PIN domain-like"/>
    <property type="match status" value="1"/>
</dbReference>
<dbReference type="GO" id="GO:0003677">
    <property type="term" value="F:DNA binding"/>
    <property type="evidence" value="ECO:0007669"/>
    <property type="project" value="InterPro"/>
</dbReference>
<keyword evidence="5" id="KW-0540">Nuclease</keyword>
<accession>A0AB40AT88</accession>
<keyword evidence="8" id="KW-0228">DNA excision</keyword>
<dbReference type="GO" id="GO:0017108">
    <property type="term" value="F:5'-flap endonuclease activity"/>
    <property type="evidence" value="ECO:0007669"/>
    <property type="project" value="TreeGrafter"/>
</dbReference>
<reference evidence="18" key="1">
    <citation type="submission" date="2025-08" db="UniProtKB">
        <authorList>
            <consortium name="RefSeq"/>
        </authorList>
    </citation>
    <scope>IDENTIFICATION</scope>
</reference>
<dbReference type="SMART" id="SM00484">
    <property type="entry name" value="XPGI"/>
    <property type="match status" value="1"/>
</dbReference>
<evidence type="ECO:0000256" key="6">
    <source>
        <dbReference type="ARBA" id="ARBA00022723"/>
    </source>
</evidence>
<dbReference type="Pfam" id="PF00752">
    <property type="entry name" value="XPG_N"/>
    <property type="match status" value="1"/>
</dbReference>
<comment type="cofactor">
    <cofactor evidence="1">
        <name>Mg(2+)</name>
        <dbReference type="ChEBI" id="CHEBI:18420"/>
    </cofactor>
</comment>
<name>A0AB40AT88_DIOCR</name>
<dbReference type="Proteomes" id="UP001515500">
    <property type="component" value="Unplaced"/>
</dbReference>